<dbReference type="Gene3D" id="1.20.900.10">
    <property type="entry name" value="Dbl homology (DH) domain"/>
    <property type="match status" value="1"/>
</dbReference>
<comment type="caution">
    <text evidence="8">The sequence shown here is derived from an EMBL/GenBank/DDBJ whole genome shotgun (WGS) entry which is preliminary data.</text>
</comment>
<evidence type="ECO:0000256" key="1">
    <source>
        <dbReference type="ARBA" id="ARBA00022443"/>
    </source>
</evidence>
<dbReference type="Pfam" id="PF00018">
    <property type="entry name" value="SH3_1"/>
    <property type="match status" value="1"/>
</dbReference>
<dbReference type="InterPro" id="IPR001849">
    <property type="entry name" value="PH_domain"/>
</dbReference>
<dbReference type="InterPro" id="IPR036028">
    <property type="entry name" value="SH3-like_dom_sf"/>
</dbReference>
<dbReference type="PANTHER" id="PTHR12845:SF2">
    <property type="entry name" value="DH DOMAIN-CONTAINING PROTEIN-RELATED"/>
    <property type="match status" value="1"/>
</dbReference>
<feature type="compositionally biased region" description="Acidic residues" evidence="4">
    <location>
        <begin position="665"/>
        <end position="674"/>
    </location>
</feature>
<dbReference type="FunFam" id="1.20.900.10:FF:000007">
    <property type="entry name" value="rho guanine nucleotide exchange factor 19"/>
    <property type="match status" value="1"/>
</dbReference>
<name>A0A8T3CN26_9TELE</name>
<organism evidence="8 9">
    <name type="scientific">Albula goreensis</name>
    <dbReference type="NCBI Taxonomy" id="1534307"/>
    <lineage>
        <taxon>Eukaryota</taxon>
        <taxon>Metazoa</taxon>
        <taxon>Chordata</taxon>
        <taxon>Craniata</taxon>
        <taxon>Vertebrata</taxon>
        <taxon>Euteleostomi</taxon>
        <taxon>Actinopterygii</taxon>
        <taxon>Neopterygii</taxon>
        <taxon>Teleostei</taxon>
        <taxon>Albuliformes</taxon>
        <taxon>Albulidae</taxon>
        <taxon>Albula</taxon>
    </lineage>
</organism>
<feature type="compositionally biased region" description="Basic and acidic residues" evidence="4">
    <location>
        <begin position="992"/>
        <end position="1006"/>
    </location>
</feature>
<feature type="compositionally biased region" description="Basic and acidic residues" evidence="4">
    <location>
        <begin position="1075"/>
        <end position="1112"/>
    </location>
</feature>
<feature type="compositionally biased region" description="Polar residues" evidence="4">
    <location>
        <begin position="1"/>
        <end position="24"/>
    </location>
</feature>
<dbReference type="Pfam" id="PF00621">
    <property type="entry name" value="RhoGEF"/>
    <property type="match status" value="1"/>
</dbReference>
<feature type="compositionally biased region" description="Polar residues" evidence="4">
    <location>
        <begin position="1142"/>
        <end position="1173"/>
    </location>
</feature>
<dbReference type="CDD" id="cd00160">
    <property type="entry name" value="RhoGEF"/>
    <property type="match status" value="1"/>
</dbReference>
<feature type="compositionally biased region" description="Polar residues" evidence="4">
    <location>
        <begin position="1259"/>
        <end position="1277"/>
    </location>
</feature>
<dbReference type="InterPro" id="IPR011993">
    <property type="entry name" value="PH-like_dom_sf"/>
</dbReference>
<dbReference type="InterPro" id="IPR000219">
    <property type="entry name" value="DH_dom"/>
</dbReference>
<dbReference type="CDD" id="cd01221">
    <property type="entry name" value="PH_ephexin"/>
    <property type="match status" value="1"/>
</dbReference>
<dbReference type="InterPro" id="IPR001331">
    <property type="entry name" value="GDS_CDC24_CS"/>
</dbReference>
<evidence type="ECO:0000256" key="3">
    <source>
        <dbReference type="PROSITE-ProRule" id="PRU00192"/>
    </source>
</evidence>
<feature type="compositionally biased region" description="Basic and acidic residues" evidence="4">
    <location>
        <begin position="25"/>
        <end position="36"/>
    </location>
</feature>
<dbReference type="SMART" id="SM00233">
    <property type="entry name" value="PH"/>
    <property type="match status" value="1"/>
</dbReference>
<dbReference type="GO" id="GO:0005085">
    <property type="term" value="F:guanyl-nucleotide exchange factor activity"/>
    <property type="evidence" value="ECO:0007669"/>
    <property type="project" value="UniProtKB-KW"/>
</dbReference>
<gene>
    <name evidence="8" type="ORF">AGOR_G00207680</name>
</gene>
<reference evidence="8" key="1">
    <citation type="submission" date="2021-01" db="EMBL/GenBank/DDBJ databases">
        <authorList>
            <person name="Zahm M."/>
            <person name="Roques C."/>
            <person name="Cabau C."/>
            <person name="Klopp C."/>
            <person name="Donnadieu C."/>
            <person name="Jouanno E."/>
            <person name="Lampietro C."/>
            <person name="Louis A."/>
            <person name="Herpin A."/>
            <person name="Echchiki A."/>
            <person name="Berthelot C."/>
            <person name="Parey E."/>
            <person name="Roest-Crollius H."/>
            <person name="Braasch I."/>
            <person name="Postlethwait J."/>
            <person name="Bobe J."/>
            <person name="Montfort J."/>
            <person name="Bouchez O."/>
            <person name="Begum T."/>
            <person name="Mejri S."/>
            <person name="Adams A."/>
            <person name="Chen W.-J."/>
            <person name="Guiguen Y."/>
        </authorList>
    </citation>
    <scope>NUCLEOTIDE SEQUENCE</scope>
    <source>
        <tissue evidence="8">Blood</tissue>
    </source>
</reference>
<feature type="compositionally biased region" description="Acidic residues" evidence="4">
    <location>
        <begin position="778"/>
        <end position="789"/>
    </location>
</feature>
<feature type="compositionally biased region" description="Basic and acidic residues" evidence="4">
    <location>
        <begin position="126"/>
        <end position="142"/>
    </location>
</feature>
<keyword evidence="1 3" id="KW-0728">SH3 domain</keyword>
<feature type="compositionally biased region" description="Polar residues" evidence="4">
    <location>
        <begin position="529"/>
        <end position="541"/>
    </location>
</feature>
<feature type="compositionally biased region" description="Basic and acidic residues" evidence="4">
    <location>
        <begin position="609"/>
        <end position="637"/>
    </location>
</feature>
<keyword evidence="2" id="KW-0344">Guanine-nucleotide releasing factor</keyword>
<dbReference type="InterPro" id="IPR035899">
    <property type="entry name" value="DBL_dom_sf"/>
</dbReference>
<dbReference type="GO" id="GO:0005634">
    <property type="term" value="C:nucleus"/>
    <property type="evidence" value="ECO:0007669"/>
    <property type="project" value="TreeGrafter"/>
</dbReference>
<dbReference type="SUPFAM" id="SSF48065">
    <property type="entry name" value="DBL homology domain (DH-domain)"/>
    <property type="match status" value="1"/>
</dbReference>
<feature type="region of interest" description="Disordered" evidence="4">
    <location>
        <begin position="1412"/>
        <end position="1470"/>
    </location>
</feature>
<proteinExistence type="predicted"/>
<feature type="region of interest" description="Disordered" evidence="4">
    <location>
        <begin position="946"/>
        <end position="1334"/>
    </location>
</feature>
<feature type="compositionally biased region" description="Basic and acidic residues" evidence="4">
    <location>
        <begin position="567"/>
        <end position="601"/>
    </location>
</feature>
<feature type="compositionally biased region" description="Polar residues" evidence="4">
    <location>
        <begin position="1065"/>
        <end position="1074"/>
    </location>
</feature>
<feature type="compositionally biased region" description="Acidic residues" evidence="4">
    <location>
        <begin position="880"/>
        <end position="889"/>
    </location>
</feature>
<evidence type="ECO:0000256" key="2">
    <source>
        <dbReference type="ARBA" id="ARBA00022658"/>
    </source>
</evidence>
<evidence type="ECO:0000313" key="8">
    <source>
        <dbReference type="EMBL" id="KAI1885816.1"/>
    </source>
</evidence>
<feature type="domain" description="DH" evidence="7">
    <location>
        <begin position="1501"/>
        <end position="1685"/>
    </location>
</feature>
<feature type="compositionally biased region" description="Basic and acidic residues" evidence="4">
    <location>
        <begin position="1174"/>
        <end position="1183"/>
    </location>
</feature>
<feature type="compositionally biased region" description="Basic and acidic residues" evidence="4">
    <location>
        <begin position="1319"/>
        <end position="1334"/>
    </location>
</feature>
<dbReference type="PROSITE" id="PS50003">
    <property type="entry name" value="PH_DOMAIN"/>
    <property type="match status" value="1"/>
</dbReference>
<evidence type="ECO:0000259" key="5">
    <source>
        <dbReference type="PROSITE" id="PS50002"/>
    </source>
</evidence>
<dbReference type="SUPFAM" id="SSF50044">
    <property type="entry name" value="SH3-domain"/>
    <property type="match status" value="1"/>
</dbReference>
<dbReference type="SMART" id="SM00325">
    <property type="entry name" value="RhoGEF"/>
    <property type="match status" value="1"/>
</dbReference>
<dbReference type="PROSITE" id="PS50010">
    <property type="entry name" value="DH_2"/>
    <property type="match status" value="1"/>
</dbReference>
<dbReference type="Gene3D" id="2.30.29.30">
    <property type="entry name" value="Pleckstrin-homology domain (PH domain)/Phosphotyrosine-binding domain (PTB)"/>
    <property type="match status" value="1"/>
</dbReference>
<dbReference type="InterPro" id="IPR047271">
    <property type="entry name" value="Ephexin-like"/>
</dbReference>
<feature type="domain" description="PH" evidence="6">
    <location>
        <begin position="1717"/>
        <end position="1818"/>
    </location>
</feature>
<dbReference type="PANTHER" id="PTHR12845">
    <property type="entry name" value="GUANINE NUCLEOTIDE EXCHANGE FACTOR"/>
    <property type="match status" value="1"/>
</dbReference>
<feature type="compositionally biased region" description="Polar residues" evidence="4">
    <location>
        <begin position="1215"/>
        <end position="1225"/>
    </location>
</feature>
<dbReference type="PROSITE" id="PS00741">
    <property type="entry name" value="DH_1"/>
    <property type="match status" value="1"/>
</dbReference>
<dbReference type="InterPro" id="IPR047270">
    <property type="entry name" value="PH_ephexin"/>
</dbReference>
<feature type="compositionally biased region" description="Basic and acidic residues" evidence="4">
    <location>
        <begin position="288"/>
        <end position="339"/>
    </location>
</feature>
<protein>
    <recommendedName>
        <fullName evidence="10">Rho guanine nucleotide exchange factor 5</fullName>
    </recommendedName>
</protein>
<feature type="compositionally biased region" description="Pro residues" evidence="4">
    <location>
        <begin position="1420"/>
        <end position="1438"/>
    </location>
</feature>
<evidence type="ECO:0000313" key="9">
    <source>
        <dbReference type="Proteomes" id="UP000829720"/>
    </source>
</evidence>
<dbReference type="Pfam" id="PF00169">
    <property type="entry name" value="PH"/>
    <property type="match status" value="1"/>
</dbReference>
<feature type="compositionally biased region" description="Basic and acidic residues" evidence="4">
    <location>
        <begin position="1026"/>
        <end position="1044"/>
    </location>
</feature>
<dbReference type="PROSITE" id="PS50002">
    <property type="entry name" value="SH3"/>
    <property type="match status" value="1"/>
</dbReference>
<dbReference type="SMART" id="SM00326">
    <property type="entry name" value="SH3"/>
    <property type="match status" value="1"/>
</dbReference>
<feature type="compositionally biased region" description="Polar residues" evidence="4">
    <location>
        <begin position="1118"/>
        <end position="1132"/>
    </location>
</feature>
<feature type="region of interest" description="Disordered" evidence="4">
    <location>
        <begin position="801"/>
        <end position="891"/>
    </location>
</feature>
<evidence type="ECO:0000259" key="6">
    <source>
        <dbReference type="PROSITE" id="PS50003"/>
    </source>
</evidence>
<dbReference type="GO" id="GO:0005737">
    <property type="term" value="C:cytoplasm"/>
    <property type="evidence" value="ECO:0007669"/>
    <property type="project" value="TreeGrafter"/>
</dbReference>
<feature type="compositionally biased region" description="Basic and acidic residues" evidence="4">
    <location>
        <begin position="954"/>
        <end position="973"/>
    </location>
</feature>
<feature type="compositionally biased region" description="Basic and acidic residues" evidence="4">
    <location>
        <begin position="43"/>
        <end position="117"/>
    </location>
</feature>
<feature type="compositionally biased region" description="Basic and acidic residues" evidence="4">
    <location>
        <begin position="715"/>
        <end position="725"/>
    </location>
</feature>
<accession>A0A8T3CN26</accession>
<feature type="compositionally biased region" description="Basic and acidic residues" evidence="4">
    <location>
        <begin position="752"/>
        <end position="766"/>
    </location>
</feature>
<dbReference type="InterPro" id="IPR001452">
    <property type="entry name" value="SH3_domain"/>
</dbReference>
<feature type="region of interest" description="Disordered" evidence="4">
    <location>
        <begin position="563"/>
        <end position="789"/>
    </location>
</feature>
<evidence type="ECO:0000259" key="7">
    <source>
        <dbReference type="PROSITE" id="PS50010"/>
    </source>
</evidence>
<dbReference type="EMBL" id="JAERUA010000020">
    <property type="protein sequence ID" value="KAI1885816.1"/>
    <property type="molecule type" value="Genomic_DNA"/>
</dbReference>
<keyword evidence="9" id="KW-1185">Reference proteome</keyword>
<evidence type="ECO:0008006" key="10">
    <source>
        <dbReference type="Google" id="ProtNLM"/>
    </source>
</evidence>
<feature type="compositionally biased region" description="Low complexity" evidence="4">
    <location>
        <begin position="1439"/>
        <end position="1452"/>
    </location>
</feature>
<feature type="compositionally biased region" description="Basic and acidic residues" evidence="4">
    <location>
        <begin position="355"/>
        <end position="526"/>
    </location>
</feature>
<feature type="compositionally biased region" description="Basic and acidic residues" evidence="4">
    <location>
        <begin position="801"/>
        <end position="814"/>
    </location>
</feature>
<feature type="compositionally biased region" description="Basic and acidic residues" evidence="4">
    <location>
        <begin position="151"/>
        <end position="279"/>
    </location>
</feature>
<dbReference type="Gene3D" id="2.30.30.40">
    <property type="entry name" value="SH3 Domains"/>
    <property type="match status" value="1"/>
</dbReference>
<sequence length="1908" mass="222043">MGTKRSTWTVGTLQVSDQNVPESSYQRRDRPGRDPSPRIGAKARGEREKEWNREEEWRREKEMERVRGRKWDGEREMGQSHWDKERSRHRDRDVGTVPRGREGERESRFREVRREGMNGKANAAEGRPEWREREREREREKGGTFPRMRKTSRERDVRARGGTEREAERGILKRLERQRGLEMEDGEGDRRTKRGLERDAERDMQRYREMETDRPREHKRNGGDQRQKDRDRWRERLEYDSRKERRREEWEGMELRSEKDRDMDREKEKSKQRPRDREGAFSVPQRKRNPDKERDNFSDREGWEEKRKEWRREGWRDTKSEGDSDEGREKRYGKESEKIKLRHKHSKSEGDDEGEKMRERLREKERHRELERCREREKGTDKYREREMEREVMRPREKERLKEREADREAARHRDRLRHWGDERETERGRDRGVEREKGERDMDRCRDREWERQEEQGRHSRTQGETEKRREEPHAHKARERVACTEGERVREKDRYLDREEEGRNRSFEEKQRVREIENAGESERGPGSSSQIKPWSSEQLRAESGEENIQKGKVLEIDSITGLNREGEWTAERFKDGEAERVGRPQTGREPDRGKEVPQHRHRPRKMWLEPRKVTDKTDVQKCTERERYADRYSDRYFQSSIQEEPPRQRRQEDRCVERGEVEAVEQEEEEQGVSVDSDGESERYKQSGTHLNRYGETESLSEGESEQSWQGDGDRDPGKETVTDSAEDSDREVERGSSSNDMYPESDGDSQREEGRERERVLSGEDGFITVSSGGEEEGDEEEFEDCKEFWDGEVAPDAKEHSEFHKDARQVETGGARETISGKNLDRKCEDKINGTSEELGGGERREIENQEASPAMAREEENMDTNTGGETIMDTQEEETENGEETCSRVTVFCVIGQTLPRTRGKQEGLLDQEKLEAPSQNLGRDIGVNAEITDMFANRGQSAASGVREWEDRCQNVETEQLDKQNETEDEGEESSGDYPGISEIQTERNEPEESIREEVADSWPSDSERKHSGHVMTTDNERENETCPVRQDAKEETEQYSQITECRGEGESGGRIGTESSTGTGQDYNREIEPIIPKPDDLRKAEERRKEDTAPYIKWARDVVREILGSSEDNTLEGSQSQPNRGVNPGVRQAVESQAGQLADAEQQSPIYATVQKNPSAQTFTEKPTDSERDEPVYAQVQKKRGRHSDASTGSEVETDRQGDLESYANTRIQIQTDSEAEGDTKAMTGQGEEDGEEGHPDSCLSLEKISLSKSNSCPSPIKNPCQSIIQPDLPPEGQEGWEKERLGGEIESMGSFRDQGNEARSRRRGFRKTERSKEEELEEGGGRDRRTRIFNVSEDDDELSFSWSEVDLRNVTDSIERTKKKRSSKFFNSQLYQQYCEVALDREILRQSRSDTLSLCEELKTHRSTSPTPSPPPARRPLPPLPPVPHPHSLSHTNSFSSTSAQTLPLPPLPRPSSPRLSVSLTQSQTLWQDLPGVRNSQELTELGEDERRLQEVRFEVVTSEASYCRSLEIVVEHFVKSNELGTLLTAQDRNWLFSRLGDVRAISHSFLSKLEERVESDMMHFSVCDIIVRHCPRFKLVYVPYLTNQSYQDKTYQRLMDECPGFRRVVEKLEKNPICQRLPLRSFLILPFQRITRLKLLVQNIVKRTTPNTDEEAQAIKALKLLEKLIQESNDSITQMKSIESLVCLSAKVDFECKTLPLVSQSRRLVREGAVTELRDFALKESERTLYLHLFNDYLLLSLRKEGGRFTVVDHAPVSEVRVENCRVKLHSLQKNLFRLHLSNKALLLRTDTQSDKLRWMSALSRPHPQIDYTTAQDITQVQCIRAFVAQQPDELNLEKADVLLVHQQSSDGWIEGTRLSDRQRGWAPESHLETIVSARTRQRNLLDTHKITTITATY</sequence>
<evidence type="ECO:0000256" key="4">
    <source>
        <dbReference type="SAM" id="MobiDB-lite"/>
    </source>
</evidence>
<dbReference type="SUPFAM" id="SSF50729">
    <property type="entry name" value="PH domain-like"/>
    <property type="match status" value="1"/>
</dbReference>
<feature type="compositionally biased region" description="Basic and acidic residues" evidence="4">
    <location>
        <begin position="828"/>
        <end position="837"/>
    </location>
</feature>
<feature type="region of interest" description="Disordered" evidence="4">
    <location>
        <begin position="1"/>
        <end position="550"/>
    </location>
</feature>
<feature type="compositionally biased region" description="Basic and acidic residues" evidence="4">
    <location>
        <begin position="647"/>
        <end position="664"/>
    </location>
</feature>
<feature type="domain" description="SH3" evidence="5">
    <location>
        <begin position="1826"/>
        <end position="1887"/>
    </location>
</feature>
<dbReference type="Proteomes" id="UP000829720">
    <property type="component" value="Unassembled WGS sequence"/>
</dbReference>
<dbReference type="OrthoDB" id="27593at2759"/>
<dbReference type="GO" id="GO:0035556">
    <property type="term" value="P:intracellular signal transduction"/>
    <property type="evidence" value="ECO:0007669"/>
    <property type="project" value="InterPro"/>
</dbReference>